<dbReference type="InterPro" id="IPR047127">
    <property type="entry name" value="MutT-like"/>
</dbReference>
<sequence length="128" mass="14393">MAVAIQRIVIGLVRNSQDQYLISLRRGEQHLAGKWEFPGGKAEAGEDELSALARELEEEVGLELTGAELMERKVFEFDDRTLALHFYRVTGYRGQPRAREGQPLKWASVEELRALPFPKANDSVIAAL</sequence>
<evidence type="ECO:0000256" key="14">
    <source>
        <dbReference type="ARBA" id="ARBA00041592"/>
    </source>
</evidence>
<keyword evidence="21" id="KW-1185">Reference proteome</keyword>
<evidence type="ECO:0000256" key="9">
    <source>
        <dbReference type="ARBA" id="ARBA00023204"/>
    </source>
</evidence>
<feature type="binding site" evidence="17">
    <location>
        <begin position="36"/>
        <end position="39"/>
    </location>
    <ligand>
        <name>8-oxo-dGTP</name>
        <dbReference type="ChEBI" id="CHEBI:77896"/>
    </ligand>
</feature>
<dbReference type="PRINTS" id="PR00502">
    <property type="entry name" value="NUDIXFAMILY"/>
</dbReference>
<evidence type="ECO:0000256" key="6">
    <source>
        <dbReference type="ARBA" id="ARBA00022763"/>
    </source>
</evidence>
<keyword evidence="5 18" id="KW-0479">Metal-binding</keyword>
<dbReference type="GO" id="GO:0006281">
    <property type="term" value="P:DNA repair"/>
    <property type="evidence" value="ECO:0007669"/>
    <property type="project" value="UniProtKB-KW"/>
</dbReference>
<dbReference type="PANTHER" id="PTHR47707:SF1">
    <property type="entry name" value="NUDIX HYDROLASE FAMILY PROTEIN"/>
    <property type="match status" value="1"/>
</dbReference>
<dbReference type="PROSITE" id="PS00893">
    <property type="entry name" value="NUDIX_BOX"/>
    <property type="match status" value="1"/>
</dbReference>
<dbReference type="SUPFAM" id="SSF55811">
    <property type="entry name" value="Nudix"/>
    <property type="match status" value="1"/>
</dbReference>
<keyword evidence="8 18" id="KW-0460">Magnesium</keyword>
<feature type="binding site" evidence="18">
    <location>
        <position position="39"/>
    </location>
    <ligand>
        <name>Mg(2+)</name>
        <dbReference type="ChEBI" id="CHEBI:18420"/>
    </ligand>
</feature>
<dbReference type="GO" id="GO:0046872">
    <property type="term" value="F:metal ion binding"/>
    <property type="evidence" value="ECO:0007669"/>
    <property type="project" value="UniProtKB-KW"/>
</dbReference>
<keyword evidence="3" id="KW-0515">Mutator protein</keyword>
<dbReference type="InterPro" id="IPR015797">
    <property type="entry name" value="NUDIX_hydrolase-like_dom_sf"/>
</dbReference>
<evidence type="ECO:0000313" key="20">
    <source>
        <dbReference type="EMBL" id="TKB51280.1"/>
    </source>
</evidence>
<evidence type="ECO:0000256" key="10">
    <source>
        <dbReference type="ARBA" id="ARBA00035861"/>
    </source>
</evidence>
<dbReference type="AlphaFoldDB" id="A0A4U1BIJ3"/>
<feature type="binding site" evidence="17">
    <location>
        <position position="30"/>
    </location>
    <ligand>
        <name>8-oxo-dGTP</name>
        <dbReference type="ChEBI" id="CHEBI:77896"/>
    </ligand>
</feature>
<name>A0A4U1BIJ3_9GAMM</name>
<evidence type="ECO:0000256" key="3">
    <source>
        <dbReference type="ARBA" id="ARBA00022457"/>
    </source>
</evidence>
<evidence type="ECO:0000256" key="2">
    <source>
        <dbReference type="ARBA" id="ARBA00005582"/>
    </source>
</evidence>
<dbReference type="GO" id="GO:0044715">
    <property type="term" value="F:8-oxo-dGDP phosphatase activity"/>
    <property type="evidence" value="ECO:0007669"/>
    <property type="project" value="TreeGrafter"/>
</dbReference>
<dbReference type="Proteomes" id="UP000305674">
    <property type="component" value="Unassembled WGS sequence"/>
</dbReference>
<evidence type="ECO:0000256" key="4">
    <source>
        <dbReference type="ARBA" id="ARBA00022705"/>
    </source>
</evidence>
<dbReference type="GO" id="GO:0044716">
    <property type="term" value="F:8-oxo-GDP phosphatase activity"/>
    <property type="evidence" value="ECO:0007669"/>
    <property type="project" value="TreeGrafter"/>
</dbReference>
<dbReference type="EMBL" id="SWCI01000001">
    <property type="protein sequence ID" value="TKB51280.1"/>
    <property type="molecule type" value="Genomic_DNA"/>
</dbReference>
<proteinExistence type="inferred from homology"/>
<evidence type="ECO:0000313" key="21">
    <source>
        <dbReference type="Proteomes" id="UP000305674"/>
    </source>
</evidence>
<comment type="catalytic activity">
    <reaction evidence="11">
        <text>8-oxo-GTP + H2O = 8-oxo-GMP + diphosphate + H(+)</text>
        <dbReference type="Rhea" id="RHEA:67616"/>
        <dbReference type="ChEBI" id="CHEBI:15377"/>
        <dbReference type="ChEBI" id="CHEBI:15378"/>
        <dbReference type="ChEBI" id="CHEBI:33019"/>
        <dbReference type="ChEBI" id="CHEBI:143553"/>
        <dbReference type="ChEBI" id="CHEBI:145694"/>
    </reaction>
</comment>
<evidence type="ECO:0000256" key="12">
    <source>
        <dbReference type="ARBA" id="ARBA00038905"/>
    </source>
</evidence>
<evidence type="ECO:0000256" key="15">
    <source>
        <dbReference type="ARBA" id="ARBA00041979"/>
    </source>
</evidence>
<dbReference type="InterPro" id="IPR020476">
    <property type="entry name" value="Nudix_hydrolase"/>
</dbReference>
<evidence type="ECO:0000256" key="13">
    <source>
        <dbReference type="ARBA" id="ARBA00040794"/>
    </source>
</evidence>
<dbReference type="GO" id="GO:0006260">
    <property type="term" value="P:DNA replication"/>
    <property type="evidence" value="ECO:0007669"/>
    <property type="project" value="UniProtKB-KW"/>
</dbReference>
<dbReference type="GO" id="GO:0008413">
    <property type="term" value="F:8-oxo-7,8-dihydroguanosine triphosphate pyrophosphatase activity"/>
    <property type="evidence" value="ECO:0007669"/>
    <property type="project" value="InterPro"/>
</dbReference>
<comment type="similarity">
    <text evidence="2">Belongs to the Nudix hydrolase family.</text>
</comment>
<feature type="domain" description="Nudix hydrolase" evidence="19">
    <location>
        <begin position="4"/>
        <end position="128"/>
    </location>
</feature>
<dbReference type="Pfam" id="PF14815">
    <property type="entry name" value="NUDIX_4"/>
    <property type="match status" value="1"/>
</dbReference>
<evidence type="ECO:0000256" key="7">
    <source>
        <dbReference type="ARBA" id="ARBA00022801"/>
    </source>
</evidence>
<dbReference type="NCBIfam" id="TIGR00586">
    <property type="entry name" value="mutt"/>
    <property type="match status" value="1"/>
</dbReference>
<comment type="cofactor">
    <cofactor evidence="1 18">
        <name>Mg(2+)</name>
        <dbReference type="ChEBI" id="CHEBI:18420"/>
    </cofactor>
</comment>
<feature type="binding site" evidence="17">
    <location>
        <position position="25"/>
    </location>
    <ligand>
        <name>8-oxo-dGTP</name>
        <dbReference type="ChEBI" id="CHEBI:77896"/>
    </ligand>
</feature>
<evidence type="ECO:0000256" key="16">
    <source>
        <dbReference type="ARBA" id="ARBA00042798"/>
    </source>
</evidence>
<evidence type="ECO:0000256" key="11">
    <source>
        <dbReference type="ARBA" id="ARBA00036904"/>
    </source>
</evidence>
<dbReference type="GO" id="GO:0035539">
    <property type="term" value="F:8-oxo-7,8-dihydrodeoxyguanosine triphosphate pyrophosphatase activity"/>
    <property type="evidence" value="ECO:0007669"/>
    <property type="project" value="UniProtKB-EC"/>
</dbReference>
<dbReference type="InterPro" id="IPR020084">
    <property type="entry name" value="NUDIX_hydrolase_CS"/>
</dbReference>
<accession>A0A4U1BIJ3</accession>
<evidence type="ECO:0000256" key="17">
    <source>
        <dbReference type="PIRSR" id="PIRSR603561-1"/>
    </source>
</evidence>
<keyword evidence="4" id="KW-0235">DNA replication</keyword>
<organism evidence="20 21">
    <name type="scientific">Ferrimonas sediminicola</name>
    <dbReference type="NCBI Taxonomy" id="2569538"/>
    <lineage>
        <taxon>Bacteria</taxon>
        <taxon>Pseudomonadati</taxon>
        <taxon>Pseudomonadota</taxon>
        <taxon>Gammaproteobacteria</taxon>
        <taxon>Alteromonadales</taxon>
        <taxon>Ferrimonadaceae</taxon>
        <taxon>Ferrimonas</taxon>
    </lineage>
</organism>
<evidence type="ECO:0000256" key="1">
    <source>
        <dbReference type="ARBA" id="ARBA00001946"/>
    </source>
</evidence>
<dbReference type="OrthoDB" id="9810648at2"/>
<keyword evidence="7" id="KW-0378">Hydrolase</keyword>
<protein>
    <recommendedName>
        <fullName evidence="13">8-oxo-dGTP diphosphatase</fullName>
        <ecNumber evidence="12">3.6.1.55</ecNumber>
    </recommendedName>
    <alternativeName>
        <fullName evidence="16">7,8-dihydro-8-oxoguanine-triphosphatase</fullName>
    </alternativeName>
    <alternativeName>
        <fullName evidence="15">Mutator protein MutT</fullName>
    </alternativeName>
    <alternativeName>
        <fullName evidence="14">dGTP pyrophosphohydrolase</fullName>
    </alternativeName>
</protein>
<feature type="binding site" evidence="17">
    <location>
        <position position="121"/>
    </location>
    <ligand>
        <name>8-oxo-dGTP</name>
        <dbReference type="ChEBI" id="CHEBI:77896"/>
    </ligand>
</feature>
<dbReference type="InterPro" id="IPR003561">
    <property type="entry name" value="Mutator_MutT"/>
</dbReference>
<comment type="caution">
    <text evidence="20">The sequence shown here is derived from an EMBL/GenBank/DDBJ whole genome shotgun (WGS) entry which is preliminary data.</text>
</comment>
<dbReference type="EC" id="3.6.1.55" evidence="12"/>
<dbReference type="Gene3D" id="3.90.79.10">
    <property type="entry name" value="Nucleoside Triphosphate Pyrophosphohydrolase"/>
    <property type="match status" value="1"/>
</dbReference>
<keyword evidence="9" id="KW-0234">DNA repair</keyword>
<gene>
    <name evidence="20" type="primary">mutT</name>
    <name evidence="20" type="ORF">FCL40_01615</name>
</gene>
<evidence type="ECO:0000256" key="8">
    <source>
        <dbReference type="ARBA" id="ARBA00022842"/>
    </source>
</evidence>
<evidence type="ECO:0000256" key="5">
    <source>
        <dbReference type="ARBA" id="ARBA00022723"/>
    </source>
</evidence>
<reference evidence="20 21" key="1">
    <citation type="submission" date="2019-04" db="EMBL/GenBank/DDBJ databases">
        <authorList>
            <person name="Hwang J.C."/>
        </authorList>
    </citation>
    <scope>NUCLEOTIDE SEQUENCE [LARGE SCALE GENOMIC DNA]</scope>
    <source>
        <strain evidence="20 21">IMCC35001</strain>
    </source>
</reference>
<feature type="binding site" evidence="18">
    <location>
        <position position="59"/>
    </location>
    <ligand>
        <name>Mg(2+)</name>
        <dbReference type="ChEBI" id="CHEBI:18420"/>
    </ligand>
</feature>
<dbReference type="InterPro" id="IPR000086">
    <property type="entry name" value="NUDIX_hydrolase_dom"/>
</dbReference>
<keyword evidence="6" id="KW-0227">DNA damage</keyword>
<dbReference type="InterPro" id="IPR029119">
    <property type="entry name" value="MutY_C"/>
</dbReference>
<dbReference type="PROSITE" id="PS51462">
    <property type="entry name" value="NUDIX"/>
    <property type="match status" value="1"/>
</dbReference>
<evidence type="ECO:0000259" key="19">
    <source>
        <dbReference type="PROSITE" id="PS51462"/>
    </source>
</evidence>
<dbReference type="PANTHER" id="PTHR47707">
    <property type="entry name" value="8-OXO-DGTP DIPHOSPHATASE"/>
    <property type="match status" value="1"/>
</dbReference>
<evidence type="ECO:0000256" key="18">
    <source>
        <dbReference type="PIRSR" id="PIRSR603561-2"/>
    </source>
</evidence>
<comment type="catalytic activity">
    <reaction evidence="10">
        <text>8-oxo-dGTP + H2O = 8-oxo-dGMP + diphosphate + H(+)</text>
        <dbReference type="Rhea" id="RHEA:31575"/>
        <dbReference type="ChEBI" id="CHEBI:15377"/>
        <dbReference type="ChEBI" id="CHEBI:15378"/>
        <dbReference type="ChEBI" id="CHEBI:33019"/>
        <dbReference type="ChEBI" id="CHEBI:63224"/>
        <dbReference type="ChEBI" id="CHEBI:77896"/>
        <dbReference type="EC" id="3.6.1.55"/>
    </reaction>
</comment>